<reference evidence="3 4" key="1">
    <citation type="submission" date="2019-02" db="EMBL/GenBank/DDBJ databases">
        <title>Deep-cultivation of Planctomycetes and their phenomic and genomic characterization uncovers novel biology.</title>
        <authorList>
            <person name="Wiegand S."/>
            <person name="Jogler M."/>
            <person name="Boedeker C."/>
            <person name="Pinto D."/>
            <person name="Vollmers J."/>
            <person name="Rivas-Marin E."/>
            <person name="Kohn T."/>
            <person name="Peeters S.H."/>
            <person name="Heuer A."/>
            <person name="Rast P."/>
            <person name="Oberbeckmann S."/>
            <person name="Bunk B."/>
            <person name="Jeske O."/>
            <person name="Meyerdierks A."/>
            <person name="Storesund J.E."/>
            <person name="Kallscheuer N."/>
            <person name="Luecker S."/>
            <person name="Lage O.M."/>
            <person name="Pohl T."/>
            <person name="Merkel B.J."/>
            <person name="Hornburger P."/>
            <person name="Mueller R.-W."/>
            <person name="Bruemmer F."/>
            <person name="Labrenz M."/>
            <person name="Spormann A.M."/>
            <person name="Op Den Camp H."/>
            <person name="Overmann J."/>
            <person name="Amann R."/>
            <person name="Jetten M.S.M."/>
            <person name="Mascher T."/>
            <person name="Medema M.H."/>
            <person name="Devos D.P."/>
            <person name="Kaster A.-K."/>
            <person name="Ovreas L."/>
            <person name="Rohde M."/>
            <person name="Galperin M.Y."/>
            <person name="Jogler C."/>
        </authorList>
    </citation>
    <scope>NUCLEOTIDE SEQUENCE [LARGE SCALE GENOMIC DNA]</scope>
    <source>
        <strain evidence="3 4">KOR42</strain>
    </source>
</reference>
<evidence type="ECO:0000256" key="1">
    <source>
        <dbReference type="SAM" id="MobiDB-lite"/>
    </source>
</evidence>
<dbReference type="EMBL" id="SIHI01000001">
    <property type="protein sequence ID" value="TWT56850.1"/>
    <property type="molecule type" value="Genomic_DNA"/>
</dbReference>
<evidence type="ECO:0000256" key="2">
    <source>
        <dbReference type="SAM" id="Phobius"/>
    </source>
</evidence>
<keyword evidence="2" id="KW-0812">Transmembrane</keyword>
<feature type="transmembrane region" description="Helical" evidence="2">
    <location>
        <begin position="105"/>
        <end position="127"/>
    </location>
</feature>
<name>A0A5C5X1Z8_9PLAN</name>
<accession>A0A5C5X1Z8</accession>
<keyword evidence="2" id="KW-0472">Membrane</keyword>
<feature type="compositionally biased region" description="Polar residues" evidence="1">
    <location>
        <begin position="88"/>
        <end position="100"/>
    </location>
</feature>
<sequence>MKIDDVVIQRCLDGELSEPEQIELIRQLDAAPNQSGWRKLAIEYLENQLFRTALQQRSEQPIAQGTKSVAPEFSPEATSASPSPEATKINSSEQSRSSTSGLHRILPLVAASLMIGLFSGGFGVHLASNSSPSIQAVDPSQPRGTFDLGAIKDGIESGAIAVGTGHPLRNGGWGLNQGAGRNELPPGQVPSGVPDFTHLVKNQNEPSPNRSLVPFTNQDVPLDWREQMERSGYELKRSPQRSFRVNLGNGRQAIIPGHNVQVVPAVQ</sequence>
<comment type="caution">
    <text evidence="3">The sequence shown here is derived from an EMBL/GenBank/DDBJ whole genome shotgun (WGS) entry which is preliminary data.</text>
</comment>
<proteinExistence type="predicted"/>
<dbReference type="AlphaFoldDB" id="A0A5C5X1Z8"/>
<dbReference type="RefSeq" id="WP_146506761.1">
    <property type="nucleotide sequence ID" value="NZ_SIHI01000001.1"/>
</dbReference>
<feature type="region of interest" description="Disordered" evidence="1">
    <location>
        <begin position="60"/>
        <end position="100"/>
    </location>
</feature>
<keyword evidence="4" id="KW-1185">Reference proteome</keyword>
<dbReference type="Proteomes" id="UP000317243">
    <property type="component" value="Unassembled WGS sequence"/>
</dbReference>
<organism evidence="3 4">
    <name type="scientific">Thalassoglobus neptunius</name>
    <dbReference type="NCBI Taxonomy" id="1938619"/>
    <lineage>
        <taxon>Bacteria</taxon>
        <taxon>Pseudomonadati</taxon>
        <taxon>Planctomycetota</taxon>
        <taxon>Planctomycetia</taxon>
        <taxon>Planctomycetales</taxon>
        <taxon>Planctomycetaceae</taxon>
        <taxon>Thalassoglobus</taxon>
    </lineage>
</organism>
<feature type="compositionally biased region" description="Low complexity" evidence="1">
    <location>
        <begin position="70"/>
        <end position="87"/>
    </location>
</feature>
<protein>
    <submittedName>
        <fullName evidence="3">Uncharacterized protein</fullName>
    </submittedName>
</protein>
<evidence type="ECO:0000313" key="3">
    <source>
        <dbReference type="EMBL" id="TWT56850.1"/>
    </source>
</evidence>
<dbReference type="OrthoDB" id="271784at2"/>
<gene>
    <name evidence="3" type="ORF">KOR42_02050</name>
</gene>
<keyword evidence="2" id="KW-1133">Transmembrane helix</keyword>
<evidence type="ECO:0000313" key="4">
    <source>
        <dbReference type="Proteomes" id="UP000317243"/>
    </source>
</evidence>